<protein>
    <submittedName>
        <fullName evidence="1">Ribosomal RNA-processing protein 8</fullName>
    </submittedName>
</protein>
<name>A0ACB8UDU4_9APHY</name>
<comment type="caution">
    <text evidence="1">The sequence shown here is derived from an EMBL/GenBank/DDBJ whole genome shotgun (WGS) entry which is preliminary data.</text>
</comment>
<evidence type="ECO:0000313" key="1">
    <source>
        <dbReference type="EMBL" id="KAI0092450.1"/>
    </source>
</evidence>
<evidence type="ECO:0000313" key="2">
    <source>
        <dbReference type="Proteomes" id="UP001055072"/>
    </source>
</evidence>
<accession>A0ACB8UDU4</accession>
<organism evidence="1 2">
    <name type="scientific">Irpex rosettiformis</name>
    <dbReference type="NCBI Taxonomy" id="378272"/>
    <lineage>
        <taxon>Eukaryota</taxon>
        <taxon>Fungi</taxon>
        <taxon>Dikarya</taxon>
        <taxon>Basidiomycota</taxon>
        <taxon>Agaricomycotina</taxon>
        <taxon>Agaricomycetes</taxon>
        <taxon>Polyporales</taxon>
        <taxon>Irpicaceae</taxon>
        <taxon>Irpex</taxon>
    </lineage>
</organism>
<sequence>MALFQVPGWSVPDAPISQALHNSKKRKRPSETDHAGPSSSTSSSLKLRSAVQNVEKLMASLGTDGDAPAKLQKKKQAKKGRGDDEKKRNEIANESQSPKQKGKQRVVRDAGNVSRAKGKGKDTTSATETTKGSAIRPTKKHKKDKSQNGEHSSDKTPHPSPAPEPSGRAGNGQGKGKKKEGGLTALQASMKHSLDGARFRWINETLYKSDSSSAHDMMRENPTIFFEYHTGFRHQVHSWPDNPVSHYISTLPSRPSGTIIVDLGCGDAALAKALVPKGLVVLSYDLVSDGEFIVEADICAKIPLPGSEEDMNEEDTNAQVVDVVVCALSLMSTNWVGCVREAWRVLKLKGELKIAEVSSRFTDMEAFVSVVSAVGFKLKSKDESNTHFTLFEFVKVLRAPKTEKEWQKLMERGSILKPCEYKRR</sequence>
<dbReference type="EMBL" id="MU274903">
    <property type="protein sequence ID" value="KAI0092450.1"/>
    <property type="molecule type" value="Genomic_DNA"/>
</dbReference>
<reference evidence="1" key="1">
    <citation type="journal article" date="2021" name="Environ. Microbiol.">
        <title>Gene family expansions and transcriptome signatures uncover fungal adaptations to wood decay.</title>
        <authorList>
            <person name="Hage H."/>
            <person name="Miyauchi S."/>
            <person name="Viragh M."/>
            <person name="Drula E."/>
            <person name="Min B."/>
            <person name="Chaduli D."/>
            <person name="Navarro D."/>
            <person name="Favel A."/>
            <person name="Norest M."/>
            <person name="Lesage-Meessen L."/>
            <person name="Balint B."/>
            <person name="Merenyi Z."/>
            <person name="de Eugenio L."/>
            <person name="Morin E."/>
            <person name="Martinez A.T."/>
            <person name="Baldrian P."/>
            <person name="Stursova M."/>
            <person name="Martinez M.J."/>
            <person name="Novotny C."/>
            <person name="Magnuson J.K."/>
            <person name="Spatafora J.W."/>
            <person name="Maurice S."/>
            <person name="Pangilinan J."/>
            <person name="Andreopoulos W."/>
            <person name="LaButti K."/>
            <person name="Hundley H."/>
            <person name="Na H."/>
            <person name="Kuo A."/>
            <person name="Barry K."/>
            <person name="Lipzen A."/>
            <person name="Henrissat B."/>
            <person name="Riley R."/>
            <person name="Ahrendt S."/>
            <person name="Nagy L.G."/>
            <person name="Grigoriev I.V."/>
            <person name="Martin F."/>
            <person name="Rosso M.N."/>
        </authorList>
    </citation>
    <scope>NUCLEOTIDE SEQUENCE</scope>
    <source>
        <strain evidence="1">CBS 384.51</strain>
    </source>
</reference>
<keyword evidence="2" id="KW-1185">Reference proteome</keyword>
<gene>
    <name evidence="1" type="ORF">BDY19DRAFT_983154</name>
</gene>
<proteinExistence type="predicted"/>
<dbReference type="Proteomes" id="UP001055072">
    <property type="component" value="Unassembled WGS sequence"/>
</dbReference>